<proteinExistence type="inferred from homology"/>
<dbReference type="Proteomes" id="UP000639859">
    <property type="component" value="Unassembled WGS sequence"/>
</dbReference>
<evidence type="ECO:0000259" key="11">
    <source>
        <dbReference type="Pfam" id="PF00593"/>
    </source>
</evidence>
<feature type="signal peptide" evidence="10">
    <location>
        <begin position="1"/>
        <end position="26"/>
    </location>
</feature>
<dbReference type="InterPro" id="IPR039426">
    <property type="entry name" value="TonB-dep_rcpt-like"/>
</dbReference>
<organism evidence="13 14">
    <name type="scientific">Caulobacter hibisci</name>
    <dbReference type="NCBI Taxonomy" id="2035993"/>
    <lineage>
        <taxon>Bacteria</taxon>
        <taxon>Pseudomonadati</taxon>
        <taxon>Pseudomonadota</taxon>
        <taxon>Alphaproteobacteria</taxon>
        <taxon>Caulobacterales</taxon>
        <taxon>Caulobacteraceae</taxon>
        <taxon>Caulobacter</taxon>
    </lineage>
</organism>
<dbReference type="InterPro" id="IPR000531">
    <property type="entry name" value="Beta-barrel_TonB"/>
</dbReference>
<dbReference type="Pfam" id="PF00593">
    <property type="entry name" value="TonB_dep_Rec_b-barrel"/>
    <property type="match status" value="1"/>
</dbReference>
<keyword evidence="6 8" id="KW-0472">Membrane</keyword>
<keyword evidence="3 8" id="KW-1134">Transmembrane beta strand</keyword>
<gene>
    <name evidence="13" type="ORF">I4Q42_25680</name>
</gene>
<dbReference type="InterPro" id="IPR010104">
    <property type="entry name" value="TonB_rcpt_bac"/>
</dbReference>
<feature type="domain" description="TonB-dependent receptor plug" evidence="12">
    <location>
        <begin position="52"/>
        <end position="162"/>
    </location>
</feature>
<dbReference type="InterPro" id="IPR036942">
    <property type="entry name" value="Beta-barrel_TonB_sf"/>
</dbReference>
<dbReference type="EMBL" id="JADWOX010000038">
    <property type="protein sequence ID" value="MBI1687075.1"/>
    <property type="molecule type" value="Genomic_DNA"/>
</dbReference>
<accession>A0ABS0T7P1</accession>
<feature type="domain" description="TonB-dependent receptor-like beta-barrel" evidence="11">
    <location>
        <begin position="441"/>
        <end position="883"/>
    </location>
</feature>
<evidence type="ECO:0000313" key="14">
    <source>
        <dbReference type="Proteomes" id="UP000639859"/>
    </source>
</evidence>
<evidence type="ECO:0000256" key="2">
    <source>
        <dbReference type="ARBA" id="ARBA00022448"/>
    </source>
</evidence>
<keyword evidence="5 9" id="KW-0798">TonB box</keyword>
<evidence type="ECO:0000256" key="7">
    <source>
        <dbReference type="ARBA" id="ARBA00023237"/>
    </source>
</evidence>
<evidence type="ECO:0000259" key="12">
    <source>
        <dbReference type="Pfam" id="PF07715"/>
    </source>
</evidence>
<comment type="similarity">
    <text evidence="8 9">Belongs to the TonB-dependent receptor family.</text>
</comment>
<dbReference type="PANTHER" id="PTHR40980:SF3">
    <property type="entry name" value="TONB-DEPENDENT RECEPTOR-LIKE BETA-BARREL DOMAIN-CONTAINING PROTEIN"/>
    <property type="match status" value="1"/>
</dbReference>
<dbReference type="Gene3D" id="2.40.170.20">
    <property type="entry name" value="TonB-dependent receptor, beta-barrel domain"/>
    <property type="match status" value="1"/>
</dbReference>
<evidence type="ECO:0000256" key="5">
    <source>
        <dbReference type="ARBA" id="ARBA00023077"/>
    </source>
</evidence>
<dbReference type="InterPro" id="IPR012910">
    <property type="entry name" value="Plug_dom"/>
</dbReference>
<dbReference type="Pfam" id="PF07715">
    <property type="entry name" value="Plug"/>
    <property type="match status" value="1"/>
</dbReference>
<keyword evidence="4 8" id="KW-0812">Transmembrane</keyword>
<evidence type="ECO:0000256" key="3">
    <source>
        <dbReference type="ARBA" id="ARBA00022452"/>
    </source>
</evidence>
<sequence length="916" mass="99045">MKSFHKAVLTASASLLAVLAAAPAMAQETATSVEEVVVTGIRASLQQSIESKRNANAIVDVVTAEDVGKFPSSNVAEALTIVPGVTVDRQFGQGEKVSILGTDPALNRTLLNGQTVASADWFILDQPGRTFNYALLAPQIVGKVEVYKSPEPRLDEGSIGGTVIVNTRKPLDLKSLTLQGSLSYLYNDRSKESDPQVAVLGSWKNEAGTFGIAVSAQHAKDQLRRDGIESYGTIPASYYNGGNPENPVSSITNGNCTGTCATTLAANPNARGVNSLSVSYFEQERVRDSYTAAVQWRPTDALEFNFDWLKIKATYDNTNQSLFAFQGNTWNSIGALTAITVEDNVIRKASFKHALSVLDVQYREAELNSDTYHLTGKWTGDGIDVSGEAGYSKADGGTTRQLYGEFLNWADYTVDFTGTPGSPGVLTYTNPTADGNPLGDASKFSFDGGWGGGDPSVGPTGYNAGWGGNIVSKPTTDKETYAQIDAGKDFEGVIKRVQIGYKYRKHETTQAMSGVTVSVYGNPASASQFSPSTVPSNYLKGFDGVTDAMGSRFKIDGEALANYIAAGGYLRPWQAKPVPTIFGNAEFTAQNWGIEETINALYGQADFEADNVRGNFGLRYVKTESDSGGYTCVNQTASGCGTTAADWAWTVKSKSYEDFLPSLNVIVDVQQDLVFRFAAAQVISRPNYADMSNYFWLSDQILTGGGGNPDLNPYKSSNINVSLEWYFAPEAILSAELFHKDISNYILQKTVAEQHFNQARNAVTTYQISRPTNAGSATVKGAAVAYQQTFGLGFGLLANYTYADGEADDGAPLPYNSKHQINVSPFYEKGPFSARVTYNWRSKYFTGLDRGDQMFVRAYKGLDATAGYAFTKNVNLSVSAQNLLDSEYYAYANTTTLPRGVYRTGRKLQATVNVAF</sequence>
<dbReference type="NCBIfam" id="TIGR01782">
    <property type="entry name" value="TonB-Xanth-Caul"/>
    <property type="match status" value="1"/>
</dbReference>
<keyword evidence="14" id="KW-1185">Reference proteome</keyword>
<dbReference type="Gene3D" id="2.170.130.10">
    <property type="entry name" value="TonB-dependent receptor, plug domain"/>
    <property type="match status" value="1"/>
</dbReference>
<dbReference type="SUPFAM" id="SSF56935">
    <property type="entry name" value="Porins"/>
    <property type="match status" value="1"/>
</dbReference>
<dbReference type="PROSITE" id="PS52016">
    <property type="entry name" value="TONB_DEPENDENT_REC_3"/>
    <property type="match status" value="1"/>
</dbReference>
<comment type="subcellular location">
    <subcellularLocation>
        <location evidence="1 8">Cell outer membrane</location>
        <topology evidence="1 8">Multi-pass membrane protein</topology>
    </subcellularLocation>
</comment>
<keyword evidence="13" id="KW-0675">Receptor</keyword>
<comment type="caution">
    <text evidence="13">The sequence shown here is derived from an EMBL/GenBank/DDBJ whole genome shotgun (WGS) entry which is preliminary data.</text>
</comment>
<evidence type="ECO:0000256" key="10">
    <source>
        <dbReference type="SAM" id="SignalP"/>
    </source>
</evidence>
<dbReference type="CDD" id="cd01347">
    <property type="entry name" value="ligand_gated_channel"/>
    <property type="match status" value="1"/>
</dbReference>
<feature type="chain" id="PRO_5045087821" evidence="10">
    <location>
        <begin position="27"/>
        <end position="916"/>
    </location>
</feature>
<keyword evidence="7 8" id="KW-0998">Cell outer membrane</keyword>
<protein>
    <submittedName>
        <fullName evidence="13">TonB-dependent receptor</fullName>
    </submittedName>
</protein>
<evidence type="ECO:0000256" key="1">
    <source>
        <dbReference type="ARBA" id="ARBA00004571"/>
    </source>
</evidence>
<keyword evidence="10" id="KW-0732">Signal</keyword>
<evidence type="ECO:0000256" key="8">
    <source>
        <dbReference type="PROSITE-ProRule" id="PRU01360"/>
    </source>
</evidence>
<evidence type="ECO:0000256" key="6">
    <source>
        <dbReference type="ARBA" id="ARBA00023136"/>
    </source>
</evidence>
<name>A0ABS0T7P1_9CAUL</name>
<keyword evidence="2 8" id="KW-0813">Transport</keyword>
<evidence type="ECO:0000313" key="13">
    <source>
        <dbReference type="EMBL" id="MBI1687075.1"/>
    </source>
</evidence>
<evidence type="ECO:0000256" key="9">
    <source>
        <dbReference type="RuleBase" id="RU003357"/>
    </source>
</evidence>
<dbReference type="InterPro" id="IPR037066">
    <property type="entry name" value="Plug_dom_sf"/>
</dbReference>
<dbReference type="PANTHER" id="PTHR40980">
    <property type="entry name" value="PLUG DOMAIN-CONTAINING PROTEIN"/>
    <property type="match status" value="1"/>
</dbReference>
<dbReference type="RefSeq" id="WP_198578957.1">
    <property type="nucleotide sequence ID" value="NZ_JADWOX010000038.1"/>
</dbReference>
<evidence type="ECO:0000256" key="4">
    <source>
        <dbReference type="ARBA" id="ARBA00022692"/>
    </source>
</evidence>
<reference evidence="13 14" key="1">
    <citation type="submission" date="2020-11" db="EMBL/GenBank/DDBJ databases">
        <title>genome sequence of strain KACC 18849.</title>
        <authorList>
            <person name="Gao J."/>
            <person name="Zhang X."/>
        </authorList>
    </citation>
    <scope>NUCLEOTIDE SEQUENCE [LARGE SCALE GENOMIC DNA]</scope>
    <source>
        <strain evidence="13 14">KACC 18849</strain>
    </source>
</reference>